<accession>A0ABN0WJV7</accession>
<evidence type="ECO:0000313" key="3">
    <source>
        <dbReference type="Proteomes" id="UP001501757"/>
    </source>
</evidence>
<keyword evidence="3" id="KW-1185">Reference proteome</keyword>
<dbReference type="RefSeq" id="WP_343840185.1">
    <property type="nucleotide sequence ID" value="NZ_BAAAEI010000001.1"/>
</dbReference>
<dbReference type="EMBL" id="BAAAEI010000001">
    <property type="protein sequence ID" value="GAA0339670.1"/>
    <property type="molecule type" value="Genomic_DNA"/>
</dbReference>
<reference evidence="2 3" key="1">
    <citation type="journal article" date="2019" name="Int. J. Syst. Evol. Microbiol.">
        <title>The Global Catalogue of Microorganisms (GCM) 10K type strain sequencing project: providing services to taxonomists for standard genome sequencing and annotation.</title>
        <authorList>
            <consortium name="The Broad Institute Genomics Platform"/>
            <consortium name="The Broad Institute Genome Sequencing Center for Infectious Disease"/>
            <person name="Wu L."/>
            <person name="Ma J."/>
        </authorList>
    </citation>
    <scope>NUCLEOTIDE SEQUENCE [LARGE SCALE GENOMIC DNA]</scope>
    <source>
        <strain evidence="2 3">JCM 13378</strain>
    </source>
</reference>
<feature type="region of interest" description="Disordered" evidence="1">
    <location>
        <begin position="81"/>
        <end position="106"/>
    </location>
</feature>
<protein>
    <submittedName>
        <fullName evidence="2">Uncharacterized protein</fullName>
    </submittedName>
</protein>
<evidence type="ECO:0000256" key="1">
    <source>
        <dbReference type="SAM" id="MobiDB-lite"/>
    </source>
</evidence>
<organism evidence="2 3">
    <name type="scientific">Bowmanella denitrificans</name>
    <dbReference type="NCBI Taxonomy" id="366582"/>
    <lineage>
        <taxon>Bacteria</taxon>
        <taxon>Pseudomonadati</taxon>
        <taxon>Pseudomonadota</taxon>
        <taxon>Gammaproteobacteria</taxon>
        <taxon>Alteromonadales</taxon>
        <taxon>Alteromonadaceae</taxon>
        <taxon>Bowmanella</taxon>
    </lineage>
</organism>
<sequence>MAVHLLVVLALLQQKTVPKLATSENTIKARLWTMPKVAAPLPPEPAEQEAENTQTAQMQAPPDVPDIVQETAVQGLTAAETPTVAEKPEPAQIASPPPEPVVAEAPSQKSEGKVLGGASEHMSMAQRHLRNWQAGQQQQVAEQATREYLEKRANPIGEISDYSHRLSEDEQRIQDLVVEANCDSTGNQIATALLGFAGGMVKCSKPPPVQNFIDERLKRNNVK</sequence>
<proteinExistence type="predicted"/>
<comment type="caution">
    <text evidence="2">The sequence shown here is derived from an EMBL/GenBank/DDBJ whole genome shotgun (WGS) entry which is preliminary data.</text>
</comment>
<gene>
    <name evidence="2" type="ORF">GCM10009092_00180</name>
</gene>
<name>A0ABN0WJV7_9ALTE</name>
<dbReference type="Proteomes" id="UP001501757">
    <property type="component" value="Unassembled WGS sequence"/>
</dbReference>
<evidence type="ECO:0000313" key="2">
    <source>
        <dbReference type="EMBL" id="GAA0339670.1"/>
    </source>
</evidence>